<dbReference type="OrthoDB" id="17415at2759"/>
<dbReference type="STRING" id="58919.A0A316Z3R1"/>
<evidence type="ECO:0000256" key="3">
    <source>
        <dbReference type="ARBA" id="ARBA00011935"/>
    </source>
</evidence>
<keyword evidence="5" id="KW-0808">Transferase</keyword>
<gene>
    <name evidence="9" type="ORF">FA09DRAFT_300642</name>
</gene>
<proteinExistence type="inferred from homology"/>
<dbReference type="SUPFAM" id="SSF53335">
    <property type="entry name" value="S-adenosyl-L-methionine-dependent methyltransferases"/>
    <property type="match status" value="1"/>
</dbReference>
<reference evidence="9 10" key="1">
    <citation type="journal article" date="2018" name="Mol. Biol. Evol.">
        <title>Broad Genomic Sampling Reveals a Smut Pathogenic Ancestry of the Fungal Clade Ustilaginomycotina.</title>
        <authorList>
            <person name="Kijpornyongpan T."/>
            <person name="Mondo S.J."/>
            <person name="Barry K."/>
            <person name="Sandor L."/>
            <person name="Lee J."/>
            <person name="Lipzen A."/>
            <person name="Pangilinan J."/>
            <person name="LaButti K."/>
            <person name="Hainaut M."/>
            <person name="Henrissat B."/>
            <person name="Grigoriev I.V."/>
            <person name="Spatafora J.W."/>
            <person name="Aime M.C."/>
        </authorList>
    </citation>
    <scope>NUCLEOTIDE SEQUENCE [LARGE SCALE GENOMIC DNA]</scope>
    <source>
        <strain evidence="9 10">MCA 4186</strain>
    </source>
</reference>
<comment type="catalytic activity">
    <reaction evidence="7">
        <text>L-arginyl-[protein] + 2 S-adenosyl-L-methionine = N(omega),N(omega)'-dimethyl-L-arginyl-[protein] + 2 S-adenosyl-L-homocysteine + 2 H(+)</text>
        <dbReference type="Rhea" id="RHEA:48108"/>
        <dbReference type="Rhea" id="RHEA-COMP:10532"/>
        <dbReference type="Rhea" id="RHEA-COMP:11992"/>
        <dbReference type="ChEBI" id="CHEBI:15378"/>
        <dbReference type="ChEBI" id="CHEBI:29965"/>
        <dbReference type="ChEBI" id="CHEBI:57856"/>
        <dbReference type="ChEBI" id="CHEBI:59789"/>
        <dbReference type="ChEBI" id="CHEBI:88221"/>
        <dbReference type="EC" id="2.1.1.320"/>
    </reaction>
</comment>
<dbReference type="PANTHER" id="PTHR12049">
    <property type="entry name" value="PROTEIN ARGININE METHYLTRANSFERASE NDUFAF7, MITOCHONDRIAL"/>
    <property type="match status" value="1"/>
</dbReference>
<feature type="compositionally biased region" description="Low complexity" evidence="8">
    <location>
        <begin position="186"/>
        <end position="211"/>
    </location>
</feature>
<feature type="region of interest" description="Disordered" evidence="8">
    <location>
        <begin position="28"/>
        <end position="61"/>
    </location>
</feature>
<evidence type="ECO:0000256" key="2">
    <source>
        <dbReference type="ARBA" id="ARBA00005891"/>
    </source>
</evidence>
<evidence type="ECO:0000256" key="6">
    <source>
        <dbReference type="ARBA" id="ARBA00023128"/>
    </source>
</evidence>
<feature type="compositionally biased region" description="Low complexity" evidence="8">
    <location>
        <begin position="28"/>
        <end position="47"/>
    </location>
</feature>
<keyword evidence="10" id="KW-1185">Reference proteome</keyword>
<name>A0A316Z3R1_9BASI</name>
<evidence type="ECO:0000313" key="9">
    <source>
        <dbReference type="EMBL" id="PWN96016.1"/>
    </source>
</evidence>
<dbReference type="GeneID" id="37267889"/>
<dbReference type="Pfam" id="PF02636">
    <property type="entry name" value="Methyltransf_28"/>
    <property type="match status" value="1"/>
</dbReference>
<dbReference type="PANTHER" id="PTHR12049:SF5">
    <property type="entry name" value="PROTEIN ARGININE METHYLTRANSFERASE NDUFAF7 HOMOLOG, MITOCHONDRIAL"/>
    <property type="match status" value="1"/>
</dbReference>
<dbReference type="GO" id="GO:0005739">
    <property type="term" value="C:mitochondrion"/>
    <property type="evidence" value="ECO:0007669"/>
    <property type="project" value="UniProtKB-SubCell"/>
</dbReference>
<dbReference type="CDD" id="cd02440">
    <property type="entry name" value="AdoMet_MTases"/>
    <property type="match status" value="1"/>
</dbReference>
<dbReference type="Proteomes" id="UP000245946">
    <property type="component" value="Unassembled WGS sequence"/>
</dbReference>
<dbReference type="EC" id="2.1.1.320" evidence="3"/>
<dbReference type="GO" id="GO:0032259">
    <property type="term" value="P:methylation"/>
    <property type="evidence" value="ECO:0007669"/>
    <property type="project" value="UniProtKB-KW"/>
</dbReference>
<accession>A0A316Z3R1</accession>
<dbReference type="InterPro" id="IPR038375">
    <property type="entry name" value="NDUFAF7_sf"/>
</dbReference>
<dbReference type="GO" id="GO:0035243">
    <property type="term" value="F:protein-arginine omega-N symmetric methyltransferase activity"/>
    <property type="evidence" value="ECO:0007669"/>
    <property type="project" value="UniProtKB-EC"/>
</dbReference>
<comment type="subcellular location">
    <subcellularLocation>
        <location evidence="1">Mitochondrion</location>
    </subcellularLocation>
</comment>
<evidence type="ECO:0000256" key="5">
    <source>
        <dbReference type="ARBA" id="ARBA00022679"/>
    </source>
</evidence>
<dbReference type="Gene3D" id="3.40.50.12710">
    <property type="match status" value="1"/>
</dbReference>
<dbReference type="RefSeq" id="XP_025596295.1">
    <property type="nucleotide sequence ID" value="XM_025740343.1"/>
</dbReference>
<dbReference type="AlphaFoldDB" id="A0A316Z3R1"/>
<dbReference type="InterPro" id="IPR003788">
    <property type="entry name" value="NDUFAF7"/>
</dbReference>
<evidence type="ECO:0000256" key="8">
    <source>
        <dbReference type="SAM" id="MobiDB-lite"/>
    </source>
</evidence>
<evidence type="ECO:0000256" key="7">
    <source>
        <dbReference type="ARBA" id="ARBA00048612"/>
    </source>
</evidence>
<organism evidence="9 10">
    <name type="scientific">Tilletiopsis washingtonensis</name>
    <dbReference type="NCBI Taxonomy" id="58919"/>
    <lineage>
        <taxon>Eukaryota</taxon>
        <taxon>Fungi</taxon>
        <taxon>Dikarya</taxon>
        <taxon>Basidiomycota</taxon>
        <taxon>Ustilaginomycotina</taxon>
        <taxon>Exobasidiomycetes</taxon>
        <taxon>Entylomatales</taxon>
        <taxon>Entylomatales incertae sedis</taxon>
        <taxon>Tilletiopsis</taxon>
    </lineage>
</organism>
<keyword evidence="4" id="KW-0489">Methyltransferase</keyword>
<evidence type="ECO:0000256" key="1">
    <source>
        <dbReference type="ARBA" id="ARBA00004173"/>
    </source>
</evidence>
<protein>
    <recommendedName>
        <fullName evidence="3">type II protein arginine methyltransferase</fullName>
        <ecNumber evidence="3">2.1.1.320</ecNumber>
    </recommendedName>
</protein>
<feature type="region of interest" description="Disordered" evidence="8">
    <location>
        <begin position="181"/>
        <end position="218"/>
    </location>
</feature>
<dbReference type="EMBL" id="KZ819301">
    <property type="protein sequence ID" value="PWN96016.1"/>
    <property type="molecule type" value="Genomic_DNA"/>
</dbReference>
<comment type="similarity">
    <text evidence="2">Belongs to the NDUFAF7 family.</text>
</comment>
<dbReference type="InterPro" id="IPR029063">
    <property type="entry name" value="SAM-dependent_MTases_sf"/>
</dbReference>
<keyword evidence="6" id="KW-0496">Mitochondrion</keyword>
<evidence type="ECO:0000256" key="4">
    <source>
        <dbReference type="ARBA" id="ARBA00022603"/>
    </source>
</evidence>
<sequence>MALPLLPRAQLPSALRIAALAAASSSARAAAAPSRCRASSSKASGSSTPPRPKQSDEDASWGRHRAQYNVDPFTPLPAAEHYELPLVDAAALQASPERPRSVRMLARDFIHDSLYNPHYGYFSRHAVLLPDMVASTSSALEGPDGAPLPPLGSGFDFTGFSNERAFAAAVQQRYDAFEATLPPLPSSAAPTPAPKPSAAASRPRPRPGSAEALEEAQRRGREMVEAQQHAATVGVGAEQAMKHEEDVRAMAARQVWHTPTELFKPHYAHAIARYLCAEYKLNLYPYDDLVIYELGAGSGALAADVLGYLRESEPEIYARTRYVIVEISERLATQQRRRLREHAERVVVKNRSFLEWDEDVAEPCFVLALEVLDNLTHDVVRYSTATLEPYQAVVSIDSTGDMHELWERVSDPLIARYLALTAAATGSSWPLSAPRLMRLLPRAVWRMLEAHMPFYPNLTPPHYIPTGQLQMLDVLRAHFPQHRLVASDFHALPDAVKGVDAPVVQTRLEGTMVPVTTYRVLQGFFDIFFPTNFELLREVYARVMAAPSALKASRRASPSARKGSKPTARLEPHFFSAPARNPYSAQHRREHSVVCSHAEFLSRYADTNATRLRDGTNPLLTWYQNASWILT</sequence>
<evidence type="ECO:0000313" key="10">
    <source>
        <dbReference type="Proteomes" id="UP000245946"/>
    </source>
</evidence>